<evidence type="ECO:0008006" key="2">
    <source>
        <dbReference type="Google" id="ProtNLM"/>
    </source>
</evidence>
<name>A0A382D7C9_9ZZZZ</name>
<organism evidence="1">
    <name type="scientific">marine metagenome</name>
    <dbReference type="NCBI Taxonomy" id="408172"/>
    <lineage>
        <taxon>unclassified sequences</taxon>
        <taxon>metagenomes</taxon>
        <taxon>ecological metagenomes</taxon>
    </lineage>
</organism>
<dbReference type="InterPro" id="IPR036663">
    <property type="entry name" value="Fumarylacetoacetase_C_sf"/>
</dbReference>
<sequence length="265" mass="29978">MLQKNIIKAAKILFEHKLNRTGLEQLDSNCKPRTIEDAYLIQEELKINYLTLSDNICIGKKVGCTNIQAQQQVGINEPFYGNLFTRFSSDNKVTLKSKNFFQPWVEPEIGIRIREDINIAKAPFSLNDINDLFDGIVCSIEIVDFRFTHSIDKIGINNLISTNGASDFWIKGNDIFPINKIDLDNHPVFLEIDNDIVTKGNTKNVLNNPFNSALWLINFLAEKGEIMLKGQYISTGSCTKAVKIENQQNIKADFGSLGTIELKYV</sequence>
<evidence type="ECO:0000313" key="1">
    <source>
        <dbReference type="EMBL" id="SVB34396.1"/>
    </source>
</evidence>
<dbReference type="PANTHER" id="PTHR30143">
    <property type="entry name" value="ACID HYDRATASE"/>
    <property type="match status" value="1"/>
</dbReference>
<dbReference type="PANTHER" id="PTHR30143:SF0">
    <property type="entry name" value="2-KETO-4-PENTENOATE HYDRATASE"/>
    <property type="match status" value="1"/>
</dbReference>
<dbReference type="InterPro" id="IPR050772">
    <property type="entry name" value="Hydratase-Decarb/MhpD_sf"/>
</dbReference>
<dbReference type="GO" id="GO:0008684">
    <property type="term" value="F:2-oxopent-4-enoate hydratase activity"/>
    <property type="evidence" value="ECO:0007669"/>
    <property type="project" value="TreeGrafter"/>
</dbReference>
<dbReference type="SUPFAM" id="SSF56529">
    <property type="entry name" value="FAH"/>
    <property type="match status" value="1"/>
</dbReference>
<dbReference type="GO" id="GO:0005737">
    <property type="term" value="C:cytoplasm"/>
    <property type="evidence" value="ECO:0007669"/>
    <property type="project" value="TreeGrafter"/>
</dbReference>
<gene>
    <name evidence="1" type="ORF">METZ01_LOCUS187250</name>
</gene>
<reference evidence="1" key="1">
    <citation type="submission" date="2018-05" db="EMBL/GenBank/DDBJ databases">
        <authorList>
            <person name="Lanie J.A."/>
            <person name="Ng W.-L."/>
            <person name="Kazmierczak K.M."/>
            <person name="Andrzejewski T.M."/>
            <person name="Davidsen T.M."/>
            <person name="Wayne K.J."/>
            <person name="Tettelin H."/>
            <person name="Glass J.I."/>
            <person name="Rusch D."/>
            <person name="Podicherti R."/>
            <person name="Tsui H.-C.T."/>
            <person name="Winkler M.E."/>
        </authorList>
    </citation>
    <scope>NUCLEOTIDE SEQUENCE</scope>
</reference>
<dbReference type="Gene3D" id="3.90.850.10">
    <property type="entry name" value="Fumarylacetoacetase-like, C-terminal domain"/>
    <property type="match status" value="1"/>
</dbReference>
<accession>A0A382D7C9</accession>
<proteinExistence type="predicted"/>
<dbReference type="EMBL" id="UINC01038019">
    <property type="protein sequence ID" value="SVB34396.1"/>
    <property type="molecule type" value="Genomic_DNA"/>
</dbReference>
<dbReference type="AlphaFoldDB" id="A0A382D7C9"/>
<protein>
    <recommendedName>
        <fullName evidence="2">Fumarylacetoacetase-like C-terminal domain-containing protein</fullName>
    </recommendedName>
</protein>